<evidence type="ECO:0000313" key="2">
    <source>
        <dbReference type="Proteomes" id="UP001144205"/>
    </source>
</evidence>
<protein>
    <recommendedName>
        <fullName evidence="3">Ferredoxin</fullName>
    </recommendedName>
</protein>
<sequence length="207" mass="22084">MDYAAAAAARQLELVGIAPDGETGGAVMLLAPREPGFWPAFTAAPEYADGRPDPMDRWSKRVIGALAADWGGEAVFPSDGPPYPPFIAWALATGRVWTSPVGLLVHDRLGLWLSFRGAVRLAQPLTAPPAANPCESCPDQPCRNACPVSALSPNGYDTAACHDFLDRPEGADCMARGCGARRACPVGQAWGRSDDQSRFHMKAFHPR</sequence>
<reference evidence="1" key="1">
    <citation type="journal article" date="2023" name="Int. J. Syst. Evol. Microbiol.">
        <title>Sinisalibacter aestuarii sp. nov., isolated from estuarine sediment of the Arakawa River.</title>
        <authorList>
            <person name="Arafat S.T."/>
            <person name="Hirano S."/>
            <person name="Sato A."/>
            <person name="Takeuchi K."/>
            <person name="Yasuda T."/>
            <person name="Terahara T."/>
            <person name="Hamada M."/>
            <person name="Kobayashi T."/>
        </authorList>
    </citation>
    <scope>NUCLEOTIDE SEQUENCE</scope>
    <source>
        <strain evidence="1">B-399</strain>
    </source>
</reference>
<accession>A0ABQ5LWA9</accession>
<dbReference type="EMBL" id="BROH01000010">
    <property type="protein sequence ID" value="GKY89184.1"/>
    <property type="molecule type" value="Genomic_DNA"/>
</dbReference>
<evidence type="ECO:0000313" key="1">
    <source>
        <dbReference type="EMBL" id="GKY89184.1"/>
    </source>
</evidence>
<comment type="caution">
    <text evidence="1">The sequence shown here is derived from an EMBL/GenBank/DDBJ whole genome shotgun (WGS) entry which is preliminary data.</text>
</comment>
<organism evidence="1 2">
    <name type="scientific">Sinisalibacter aestuarii</name>
    <dbReference type="NCBI Taxonomy" id="2949426"/>
    <lineage>
        <taxon>Bacteria</taxon>
        <taxon>Pseudomonadati</taxon>
        <taxon>Pseudomonadota</taxon>
        <taxon>Alphaproteobacteria</taxon>
        <taxon>Rhodobacterales</taxon>
        <taxon>Roseobacteraceae</taxon>
        <taxon>Sinisalibacter</taxon>
    </lineage>
</organism>
<dbReference type="Proteomes" id="UP001144205">
    <property type="component" value="Unassembled WGS sequence"/>
</dbReference>
<evidence type="ECO:0008006" key="3">
    <source>
        <dbReference type="Google" id="ProtNLM"/>
    </source>
</evidence>
<name>A0ABQ5LWA9_9RHOB</name>
<keyword evidence="2" id="KW-1185">Reference proteome</keyword>
<gene>
    <name evidence="1" type="ORF">STA1M1_30530</name>
</gene>
<proteinExistence type="predicted"/>
<dbReference type="RefSeq" id="WP_281843219.1">
    <property type="nucleotide sequence ID" value="NZ_BROH01000010.1"/>
</dbReference>